<dbReference type="InterPro" id="IPR001810">
    <property type="entry name" value="F-box_dom"/>
</dbReference>
<comment type="caution">
    <text evidence="2">The sequence shown here is derived from an EMBL/GenBank/DDBJ whole genome shotgun (WGS) entry which is preliminary data.</text>
</comment>
<dbReference type="Proteomes" id="UP001175228">
    <property type="component" value="Unassembled WGS sequence"/>
</dbReference>
<dbReference type="Pfam" id="PF00646">
    <property type="entry name" value="F-box"/>
    <property type="match status" value="1"/>
</dbReference>
<sequence>MFSSLPFELSRKIASLLSLEEQKNLRLTSKEFSVLATPLVFQTVSLRLNDDHHYHRCMSLLKALSSPSYLSQNIETLCIYGSFEPPRGKCRFWSKITNGRRRAIRLIEKRLLEAIPSLASLKSLYFSGFRTGELRPDSVNAIILALSNLPLLSLLNVGFYSFRPSYSEFHDLDNITFTVGQDVLRAVPSLVARSPNLTRLRLTNYRRVSAIPTAAIFSDIHKGKVSCVEHLDLGGAFILLTHDVPIIVPHLRHLTSLTIHITDIAEEFWSALRIEMIHLRDISVDFLNDGVLEYLESYSGVRSMLLIIWGQEVNNGSLRFWHNILPKHADTLVDLCVRPEYAGGWCLDNRSLASIRQCTRLQILRVTVDQETLGLDDESNIITRTLEVFHEWRCLIHLGFISISMRNISPLLPSDSEFDPIQSLVAAFRCINPTDGALRLEVAVDNAAYRLSRQNFDLGVYSFKEIHR</sequence>
<dbReference type="SUPFAM" id="SSF81383">
    <property type="entry name" value="F-box domain"/>
    <property type="match status" value="1"/>
</dbReference>
<evidence type="ECO:0000259" key="1">
    <source>
        <dbReference type="PROSITE" id="PS50181"/>
    </source>
</evidence>
<dbReference type="EMBL" id="JAUEPU010000002">
    <property type="protein sequence ID" value="KAK0505381.1"/>
    <property type="molecule type" value="Genomic_DNA"/>
</dbReference>
<keyword evidence="3" id="KW-1185">Reference proteome</keyword>
<evidence type="ECO:0000313" key="3">
    <source>
        <dbReference type="Proteomes" id="UP001175228"/>
    </source>
</evidence>
<reference evidence="2" key="1">
    <citation type="submission" date="2023-06" db="EMBL/GenBank/DDBJ databases">
        <authorList>
            <consortium name="Lawrence Berkeley National Laboratory"/>
            <person name="Ahrendt S."/>
            <person name="Sahu N."/>
            <person name="Indic B."/>
            <person name="Wong-Bajracharya J."/>
            <person name="Merenyi Z."/>
            <person name="Ke H.-M."/>
            <person name="Monk M."/>
            <person name="Kocsube S."/>
            <person name="Drula E."/>
            <person name="Lipzen A."/>
            <person name="Balint B."/>
            <person name="Henrissat B."/>
            <person name="Andreopoulos B."/>
            <person name="Martin F.M."/>
            <person name="Harder C.B."/>
            <person name="Rigling D."/>
            <person name="Ford K.L."/>
            <person name="Foster G.D."/>
            <person name="Pangilinan J."/>
            <person name="Papanicolaou A."/>
            <person name="Barry K."/>
            <person name="LaButti K."/>
            <person name="Viragh M."/>
            <person name="Koriabine M."/>
            <person name="Yan M."/>
            <person name="Riley R."/>
            <person name="Champramary S."/>
            <person name="Plett K.L."/>
            <person name="Tsai I.J."/>
            <person name="Slot J."/>
            <person name="Sipos G."/>
            <person name="Plett J."/>
            <person name="Nagy L.G."/>
            <person name="Grigoriev I.V."/>
        </authorList>
    </citation>
    <scope>NUCLEOTIDE SEQUENCE</scope>
    <source>
        <strain evidence="2">HWK02</strain>
    </source>
</reference>
<proteinExistence type="predicted"/>
<organism evidence="2 3">
    <name type="scientific">Armillaria luteobubalina</name>
    <dbReference type="NCBI Taxonomy" id="153913"/>
    <lineage>
        <taxon>Eukaryota</taxon>
        <taxon>Fungi</taxon>
        <taxon>Dikarya</taxon>
        <taxon>Basidiomycota</taxon>
        <taxon>Agaricomycotina</taxon>
        <taxon>Agaricomycetes</taxon>
        <taxon>Agaricomycetidae</taxon>
        <taxon>Agaricales</taxon>
        <taxon>Marasmiineae</taxon>
        <taxon>Physalacriaceae</taxon>
        <taxon>Armillaria</taxon>
    </lineage>
</organism>
<evidence type="ECO:0000313" key="2">
    <source>
        <dbReference type="EMBL" id="KAK0505381.1"/>
    </source>
</evidence>
<dbReference type="Gene3D" id="3.80.10.10">
    <property type="entry name" value="Ribonuclease Inhibitor"/>
    <property type="match status" value="1"/>
</dbReference>
<feature type="domain" description="F-box" evidence="1">
    <location>
        <begin position="1"/>
        <end position="44"/>
    </location>
</feature>
<dbReference type="PROSITE" id="PS50181">
    <property type="entry name" value="FBOX"/>
    <property type="match status" value="1"/>
</dbReference>
<dbReference type="InterPro" id="IPR036047">
    <property type="entry name" value="F-box-like_dom_sf"/>
</dbReference>
<dbReference type="InterPro" id="IPR032675">
    <property type="entry name" value="LRR_dom_sf"/>
</dbReference>
<dbReference type="AlphaFoldDB" id="A0AA39QN51"/>
<accession>A0AA39QN51</accession>
<dbReference type="SUPFAM" id="SSF52047">
    <property type="entry name" value="RNI-like"/>
    <property type="match status" value="1"/>
</dbReference>
<name>A0AA39QN51_9AGAR</name>
<protein>
    <recommendedName>
        <fullName evidence="1">F-box domain-containing protein</fullName>
    </recommendedName>
</protein>
<gene>
    <name evidence="2" type="ORF">EDD18DRAFT_1129056</name>
</gene>